<evidence type="ECO:0000313" key="3">
    <source>
        <dbReference type="Proteomes" id="UP000639274"/>
    </source>
</evidence>
<name>A0A975ASG3_9GAMM</name>
<dbReference type="KEGG" id="lsf:I8J32_014590"/>
<feature type="chain" id="PRO_5037861718" description="SH3 domain-containing protein" evidence="1">
    <location>
        <begin position="23"/>
        <end position="113"/>
    </location>
</feature>
<keyword evidence="3" id="KW-1185">Reference proteome</keyword>
<dbReference type="AlphaFoldDB" id="A0A975ASG3"/>
<accession>A0A975ASG3</accession>
<sequence>MRIYQGAATLVALGLLSGPASADNNGGGLGFGVCKSGFADNTVVSTEGRGDVTIGQLKVNDRVWSFNEAVGKNGWSKVLRRVDAGPSYRILADFNEPGSTQVTRACWIIRPAT</sequence>
<dbReference type="RefSeq" id="WP_200615817.1">
    <property type="nucleotide sequence ID" value="NZ_CP071518.1"/>
</dbReference>
<dbReference type="SUPFAM" id="SSF51294">
    <property type="entry name" value="Hedgehog/intein (Hint) domain"/>
    <property type="match status" value="1"/>
</dbReference>
<reference evidence="2 3" key="1">
    <citation type="submission" date="2021-03" db="EMBL/GenBank/DDBJ databases">
        <title>Lysobacter sp. nov. isolated from soil of gangwondo yeongwol, south Korea.</title>
        <authorList>
            <person name="Kim K.R."/>
            <person name="Kim K.H."/>
            <person name="Jeon C.O."/>
        </authorList>
    </citation>
    <scope>NUCLEOTIDE SEQUENCE [LARGE SCALE GENOMIC DNA]</scope>
    <source>
        <strain evidence="2 3">R19</strain>
    </source>
</reference>
<evidence type="ECO:0008006" key="4">
    <source>
        <dbReference type="Google" id="ProtNLM"/>
    </source>
</evidence>
<organism evidence="2 3">
    <name type="scientific">Agrilutibacter solisilvae</name>
    <dbReference type="NCBI Taxonomy" id="2763317"/>
    <lineage>
        <taxon>Bacteria</taxon>
        <taxon>Pseudomonadati</taxon>
        <taxon>Pseudomonadota</taxon>
        <taxon>Gammaproteobacteria</taxon>
        <taxon>Lysobacterales</taxon>
        <taxon>Lysobacteraceae</taxon>
        <taxon>Agrilutibacter</taxon>
    </lineage>
</organism>
<dbReference type="EMBL" id="CP071518">
    <property type="protein sequence ID" value="QSX77935.1"/>
    <property type="molecule type" value="Genomic_DNA"/>
</dbReference>
<evidence type="ECO:0000256" key="1">
    <source>
        <dbReference type="SAM" id="SignalP"/>
    </source>
</evidence>
<gene>
    <name evidence="2" type="ORF">I8J32_014590</name>
</gene>
<feature type="signal peptide" evidence="1">
    <location>
        <begin position="1"/>
        <end position="22"/>
    </location>
</feature>
<evidence type="ECO:0000313" key="2">
    <source>
        <dbReference type="EMBL" id="QSX77935.1"/>
    </source>
</evidence>
<protein>
    <recommendedName>
        <fullName evidence="4">SH3 domain-containing protein</fullName>
    </recommendedName>
</protein>
<dbReference type="InterPro" id="IPR036844">
    <property type="entry name" value="Hint_dom_sf"/>
</dbReference>
<keyword evidence="1" id="KW-0732">Signal</keyword>
<proteinExistence type="predicted"/>
<dbReference type="Proteomes" id="UP000639274">
    <property type="component" value="Chromosome"/>
</dbReference>